<dbReference type="EMBL" id="BOMM01000050">
    <property type="protein sequence ID" value="GIE13715.1"/>
    <property type="molecule type" value="Genomic_DNA"/>
</dbReference>
<reference evidence="9" key="1">
    <citation type="submission" date="2021-01" db="EMBL/GenBank/DDBJ databases">
        <title>Whole genome shotgun sequence of Actinoplanes ferrugineus NBRC 15555.</title>
        <authorList>
            <person name="Komaki H."/>
            <person name="Tamura T."/>
        </authorList>
    </citation>
    <scope>NUCLEOTIDE SEQUENCE</scope>
    <source>
        <strain evidence="9">NBRC 15555</strain>
    </source>
</reference>
<dbReference type="GO" id="GO:0015833">
    <property type="term" value="P:peptide transport"/>
    <property type="evidence" value="ECO:0007669"/>
    <property type="project" value="InterPro"/>
</dbReference>
<keyword evidence="4 8" id="KW-0812">Transmembrane</keyword>
<evidence type="ECO:0000256" key="1">
    <source>
        <dbReference type="ARBA" id="ARBA00004651"/>
    </source>
</evidence>
<keyword evidence="6 8" id="KW-0472">Membrane</keyword>
<evidence type="ECO:0000256" key="6">
    <source>
        <dbReference type="ARBA" id="ARBA00023136"/>
    </source>
</evidence>
<evidence type="ECO:0000256" key="2">
    <source>
        <dbReference type="ARBA" id="ARBA00022448"/>
    </source>
</evidence>
<evidence type="ECO:0000256" key="5">
    <source>
        <dbReference type="ARBA" id="ARBA00022989"/>
    </source>
</evidence>
<dbReference type="NCBIfam" id="TIGR00924">
    <property type="entry name" value="yjdL_sub1_fam"/>
    <property type="match status" value="1"/>
</dbReference>
<comment type="subcellular location">
    <subcellularLocation>
        <location evidence="1">Cell membrane</location>
        <topology evidence="1">Multi-pass membrane protein</topology>
    </subcellularLocation>
</comment>
<keyword evidence="2" id="KW-0813">Transport</keyword>
<dbReference type="InterPro" id="IPR050171">
    <property type="entry name" value="MFS_Transporters"/>
</dbReference>
<dbReference type="GO" id="GO:0005886">
    <property type="term" value="C:plasma membrane"/>
    <property type="evidence" value="ECO:0007669"/>
    <property type="project" value="UniProtKB-SubCell"/>
</dbReference>
<organism evidence="9 10">
    <name type="scientific">Paractinoplanes ferrugineus</name>
    <dbReference type="NCBI Taxonomy" id="113564"/>
    <lineage>
        <taxon>Bacteria</taxon>
        <taxon>Bacillati</taxon>
        <taxon>Actinomycetota</taxon>
        <taxon>Actinomycetes</taxon>
        <taxon>Micromonosporales</taxon>
        <taxon>Micromonosporaceae</taxon>
        <taxon>Paractinoplanes</taxon>
    </lineage>
</organism>
<feature type="region of interest" description="Disordered" evidence="7">
    <location>
        <begin position="490"/>
        <end position="509"/>
    </location>
</feature>
<dbReference type="InterPro" id="IPR036259">
    <property type="entry name" value="MFS_trans_sf"/>
</dbReference>
<feature type="transmembrane region" description="Helical" evidence="8">
    <location>
        <begin position="283"/>
        <end position="301"/>
    </location>
</feature>
<feature type="transmembrane region" description="Helical" evidence="8">
    <location>
        <begin position="219"/>
        <end position="244"/>
    </location>
</feature>
<evidence type="ECO:0000256" key="7">
    <source>
        <dbReference type="SAM" id="MobiDB-lite"/>
    </source>
</evidence>
<feature type="transmembrane region" description="Helical" evidence="8">
    <location>
        <begin position="60"/>
        <end position="80"/>
    </location>
</feature>
<dbReference type="Proteomes" id="UP000598174">
    <property type="component" value="Unassembled WGS sequence"/>
</dbReference>
<dbReference type="InterPro" id="IPR005279">
    <property type="entry name" value="Dipep/tripep_permease"/>
</dbReference>
<keyword evidence="3" id="KW-1003">Cell membrane</keyword>
<feature type="transmembrane region" description="Helical" evidence="8">
    <location>
        <begin position="153"/>
        <end position="172"/>
    </location>
</feature>
<dbReference type="PANTHER" id="PTHR23517:SF15">
    <property type="entry name" value="PROTON-DEPENDENT OLIGOPEPTIDE FAMILY TRANSPORT PROTEIN"/>
    <property type="match status" value="1"/>
</dbReference>
<dbReference type="RefSeq" id="WP_203820155.1">
    <property type="nucleotide sequence ID" value="NZ_BAAABP010000002.1"/>
</dbReference>
<keyword evidence="10" id="KW-1185">Reference proteome</keyword>
<name>A0A919J4E5_9ACTN</name>
<evidence type="ECO:0000256" key="8">
    <source>
        <dbReference type="SAM" id="Phobius"/>
    </source>
</evidence>
<dbReference type="GO" id="GO:1904680">
    <property type="term" value="F:peptide transmembrane transporter activity"/>
    <property type="evidence" value="ECO:0007669"/>
    <property type="project" value="InterPro"/>
</dbReference>
<feature type="transmembrane region" description="Helical" evidence="8">
    <location>
        <begin position="321"/>
        <end position="346"/>
    </location>
</feature>
<feature type="transmembrane region" description="Helical" evidence="8">
    <location>
        <begin position="118"/>
        <end position="141"/>
    </location>
</feature>
<evidence type="ECO:0000313" key="10">
    <source>
        <dbReference type="Proteomes" id="UP000598174"/>
    </source>
</evidence>
<feature type="transmembrane region" description="Helical" evidence="8">
    <location>
        <begin position="392"/>
        <end position="416"/>
    </location>
</feature>
<protein>
    <submittedName>
        <fullName evidence="9">Peptide transporter</fullName>
    </submittedName>
</protein>
<proteinExistence type="predicted"/>
<dbReference type="Gene3D" id="1.20.1250.20">
    <property type="entry name" value="MFS general substrate transporter like domains"/>
    <property type="match status" value="1"/>
</dbReference>
<feature type="transmembrane region" description="Helical" evidence="8">
    <location>
        <begin position="455"/>
        <end position="474"/>
    </location>
</feature>
<feature type="transmembrane region" description="Helical" evidence="8">
    <location>
        <begin position="178"/>
        <end position="198"/>
    </location>
</feature>
<dbReference type="CDD" id="cd17346">
    <property type="entry name" value="MFS_DtpA_like"/>
    <property type="match status" value="1"/>
</dbReference>
<comment type="caution">
    <text evidence="9">The sequence shown here is derived from an EMBL/GenBank/DDBJ whole genome shotgun (WGS) entry which is preliminary data.</text>
</comment>
<gene>
    <name evidence="9" type="ORF">Afe05nite_55550</name>
</gene>
<feature type="transmembrane region" description="Helical" evidence="8">
    <location>
        <begin position="92"/>
        <end position="112"/>
    </location>
</feature>
<feature type="transmembrane region" description="Helical" evidence="8">
    <location>
        <begin position="428"/>
        <end position="449"/>
    </location>
</feature>
<dbReference type="SUPFAM" id="SSF103473">
    <property type="entry name" value="MFS general substrate transporter"/>
    <property type="match status" value="2"/>
</dbReference>
<feature type="compositionally biased region" description="Basic and acidic residues" evidence="7">
    <location>
        <begin position="490"/>
        <end position="500"/>
    </location>
</feature>
<keyword evidence="5 8" id="KW-1133">Transmembrane helix</keyword>
<feature type="transmembrane region" description="Helical" evidence="8">
    <location>
        <begin position="250"/>
        <end position="271"/>
    </location>
</feature>
<evidence type="ECO:0000313" key="9">
    <source>
        <dbReference type="EMBL" id="GIE13715.1"/>
    </source>
</evidence>
<feature type="transmembrane region" description="Helical" evidence="8">
    <location>
        <begin position="358"/>
        <end position="380"/>
    </location>
</feature>
<evidence type="ECO:0000256" key="3">
    <source>
        <dbReference type="ARBA" id="ARBA00022475"/>
    </source>
</evidence>
<evidence type="ECO:0000256" key="4">
    <source>
        <dbReference type="ARBA" id="ARBA00022692"/>
    </source>
</evidence>
<dbReference type="Pfam" id="PF00854">
    <property type="entry name" value="PTR2"/>
    <property type="match status" value="1"/>
</dbReference>
<dbReference type="PANTHER" id="PTHR23517">
    <property type="entry name" value="RESISTANCE PROTEIN MDTM, PUTATIVE-RELATED-RELATED"/>
    <property type="match status" value="1"/>
</dbReference>
<sequence length="509" mass="53420">MTTQSPPAPPAPQARPRGFGALFLTDLWERFGFYGMQAILVLYAADPRAEGGLGLPPTSAAALFGAYLGLTFMLSLPGGWIGDRILGTRRAVLWGTLAVATGYFVLALPTIGTAPLGLLLVSLGTALLKPNLTTMLSLIYGRDSHGREAGISLFYVGIQLSAMLGPLVTGFLGETIDWNLGFAAAGVAMLLGTAHYLAGYRRFGDTGAAPARPIGAAALAVVVRRTSAIVGAVLVAVVVLVLSGAASAELAIIVVGLSALILPTLCFFLLVRRPELTERDRSRMRSFLWLLFGAALFWMIVGQDGALLNLFAQRSTDRTWFGFAIPASWLQSATPVFILILAPLLARWWTTRGSRSSAPVKFSVGLSFAGVSFLIMAVAADRAAVAAVSPGWLVSVYLLHACGELVVASVGISAAIDAAPRTHAGQMIGVWWLFSAMGAGLGSQVVRLADVLPDSVYYGALGALGCGYAGLLFVRRRRIAGALAVDPANDRAGDPTRTEPQDVAAPRPV</sequence>
<dbReference type="InterPro" id="IPR000109">
    <property type="entry name" value="POT_fam"/>
</dbReference>
<accession>A0A919J4E5</accession>
<dbReference type="AlphaFoldDB" id="A0A919J4E5"/>